<protein>
    <recommendedName>
        <fullName evidence="3">Cytokinin riboside 5'-monophosphate phosphoribohydrolase</fullName>
        <ecNumber evidence="3">3.2.2.n1</ecNumber>
    </recommendedName>
</protein>
<dbReference type="GO" id="GO:0008714">
    <property type="term" value="F:AMP nucleosidase activity"/>
    <property type="evidence" value="ECO:0007669"/>
    <property type="project" value="UniProtKB-EC"/>
</dbReference>
<dbReference type="EC" id="3.2.2.n1" evidence="3"/>
<gene>
    <name evidence="4" type="ORF">HMPREF1218_0973</name>
</gene>
<keyword evidence="5" id="KW-1185">Reference proteome</keyword>
<dbReference type="EMBL" id="AWET01000032">
    <property type="protein sequence ID" value="ERK01044.1"/>
    <property type="molecule type" value="Genomic_DNA"/>
</dbReference>
<dbReference type="InterPro" id="IPR031100">
    <property type="entry name" value="LOG_fam"/>
</dbReference>
<evidence type="ECO:0000313" key="5">
    <source>
        <dbReference type="Proteomes" id="UP000016600"/>
    </source>
</evidence>
<evidence type="ECO:0000256" key="1">
    <source>
        <dbReference type="ARBA" id="ARBA00000274"/>
    </source>
</evidence>
<reference evidence="4 5" key="1">
    <citation type="submission" date="2013-08" db="EMBL/GenBank/DDBJ databases">
        <authorList>
            <person name="Durkin A.S."/>
            <person name="Haft D.R."/>
            <person name="McCorrison J."/>
            <person name="Torralba M."/>
            <person name="Gillis M."/>
            <person name="Haft D.H."/>
            <person name="Methe B."/>
            <person name="Sutton G."/>
            <person name="Nelson K.E."/>
        </authorList>
    </citation>
    <scope>NUCLEOTIDE SEQUENCE [LARGE SCALE GENOMIC DNA]</scope>
    <source>
        <strain evidence="4 5">F0068</strain>
    </source>
</reference>
<dbReference type="Pfam" id="PF03641">
    <property type="entry name" value="Lysine_decarbox"/>
    <property type="match status" value="1"/>
</dbReference>
<dbReference type="SUPFAM" id="SSF102405">
    <property type="entry name" value="MCP/YpsA-like"/>
    <property type="match status" value="1"/>
</dbReference>
<dbReference type="GO" id="GO:0005829">
    <property type="term" value="C:cytosol"/>
    <property type="evidence" value="ECO:0007669"/>
    <property type="project" value="TreeGrafter"/>
</dbReference>
<dbReference type="InterPro" id="IPR005269">
    <property type="entry name" value="LOG"/>
</dbReference>
<dbReference type="PATRIC" id="fig|1081904.3.peg.1426"/>
<dbReference type="GO" id="GO:0009691">
    <property type="term" value="P:cytokinin biosynthetic process"/>
    <property type="evidence" value="ECO:0007669"/>
    <property type="project" value="UniProtKB-UniRule"/>
</dbReference>
<dbReference type="AlphaFoldDB" id="U2MP64"/>
<keyword evidence="3" id="KW-0203">Cytokinin biosynthesis</keyword>
<name>U2MP64_9BACT</name>
<comment type="caution">
    <text evidence="4">The sequence shown here is derived from an EMBL/GenBank/DDBJ whole genome shotgun (WGS) entry which is preliminary data.</text>
</comment>
<dbReference type="Gene3D" id="3.40.50.450">
    <property type="match status" value="1"/>
</dbReference>
<organism evidence="4 5">
    <name type="scientific">Hoylesella pleuritidis F0068</name>
    <dbReference type="NCBI Taxonomy" id="1081904"/>
    <lineage>
        <taxon>Bacteria</taxon>
        <taxon>Pseudomonadati</taxon>
        <taxon>Bacteroidota</taxon>
        <taxon>Bacteroidia</taxon>
        <taxon>Bacteroidales</taxon>
        <taxon>Prevotellaceae</taxon>
        <taxon>Hoylesella</taxon>
    </lineage>
</organism>
<dbReference type="RefSeq" id="WP_021584046.1">
    <property type="nucleotide sequence ID" value="NZ_AWET01000032.1"/>
</dbReference>
<comment type="catalytic activity">
    <reaction evidence="1">
        <text>AMP + H2O = D-ribose 5-phosphate + adenine</text>
        <dbReference type="Rhea" id="RHEA:20129"/>
        <dbReference type="ChEBI" id="CHEBI:15377"/>
        <dbReference type="ChEBI" id="CHEBI:16708"/>
        <dbReference type="ChEBI" id="CHEBI:78346"/>
        <dbReference type="ChEBI" id="CHEBI:456215"/>
        <dbReference type="EC" id="3.2.2.4"/>
    </reaction>
</comment>
<evidence type="ECO:0000256" key="3">
    <source>
        <dbReference type="RuleBase" id="RU363015"/>
    </source>
</evidence>
<keyword evidence="3" id="KW-0378">Hydrolase</keyword>
<sequence length="179" mass="19574">MTIGIFCSANDNIDRTYFDLTAELGRWCARQGHTIVFGGCNVGLMECVARAAKEAGGRTVGIVPILVERHGRAFDDMDVHIPCDDLNDRKALMMARSDVFIALPGGIGTLDEVFTVAASASIGYHCKRVILYNMNGFWDSLIAVLNDLTNKGMIRGDIHRHICTADNLEEIARLLESGS</sequence>
<evidence type="ECO:0000256" key="2">
    <source>
        <dbReference type="ARBA" id="ARBA00006763"/>
    </source>
</evidence>
<dbReference type="PANTHER" id="PTHR31223">
    <property type="entry name" value="LOG FAMILY PROTEIN YJL055W"/>
    <property type="match status" value="1"/>
</dbReference>
<accession>U2MP64</accession>
<proteinExistence type="inferred from homology"/>
<dbReference type="Proteomes" id="UP000016600">
    <property type="component" value="Unassembled WGS sequence"/>
</dbReference>
<dbReference type="PANTHER" id="PTHR31223:SF70">
    <property type="entry name" value="LOG FAMILY PROTEIN YJL055W"/>
    <property type="match status" value="1"/>
</dbReference>
<comment type="similarity">
    <text evidence="2 3">Belongs to the LOG family.</text>
</comment>
<evidence type="ECO:0000313" key="4">
    <source>
        <dbReference type="EMBL" id="ERK01044.1"/>
    </source>
</evidence>
<dbReference type="NCBIfam" id="TIGR00730">
    <property type="entry name" value="Rossman fold protein, TIGR00730 family"/>
    <property type="match status" value="1"/>
</dbReference>